<dbReference type="InterPro" id="IPR016446">
    <property type="entry name" value="Flavin_OxRdtase_Frp"/>
</dbReference>
<sequence length="251" mass="27246">MNAPLSTTLHDTLSQHASTRAYRDAAVPTPVLDRIIEAGWRGPTSINGQQVSLVVVQDPTRRAEIAKIAGGQPWIAQAPVFITVVMDFSKTALGVEVAGKQQVIHDSIEGTMVGAVDAGITLGRLMAAAQAEGLGVVPIGGIRRDPQAMIKLLNLPPLTFPLVGLALGYPATAAPRKPRLPLSTFRHDERYQAEGIAEAITDYDRELLDYWQSIGRTDGLPWSQNIAQYYQSVYFPEVAPAMRAQGFSFER</sequence>
<dbReference type="EMBL" id="JAUEDK010000002">
    <property type="protein sequence ID" value="MDN0073654.1"/>
    <property type="molecule type" value="Genomic_DNA"/>
</dbReference>
<evidence type="ECO:0000259" key="6">
    <source>
        <dbReference type="Pfam" id="PF00881"/>
    </source>
</evidence>
<dbReference type="CDD" id="cd02146">
    <property type="entry name" value="NfsA-like"/>
    <property type="match status" value="1"/>
</dbReference>
<dbReference type="Gene3D" id="3.40.109.10">
    <property type="entry name" value="NADH Oxidase"/>
    <property type="match status" value="1"/>
</dbReference>
<evidence type="ECO:0000256" key="3">
    <source>
        <dbReference type="ARBA" id="ARBA00022643"/>
    </source>
</evidence>
<comment type="caution">
    <text evidence="7">The sequence shown here is derived from an EMBL/GenBank/DDBJ whole genome shotgun (WGS) entry which is preliminary data.</text>
</comment>
<evidence type="ECO:0000256" key="1">
    <source>
        <dbReference type="ARBA" id="ARBA00008366"/>
    </source>
</evidence>
<dbReference type="InterPro" id="IPR000415">
    <property type="entry name" value="Nitroreductase-like"/>
</dbReference>
<feature type="domain" description="Nitroreductase" evidence="6">
    <location>
        <begin position="15"/>
        <end position="169"/>
    </location>
</feature>
<evidence type="ECO:0000313" key="7">
    <source>
        <dbReference type="EMBL" id="MDN0073654.1"/>
    </source>
</evidence>
<evidence type="ECO:0000256" key="5">
    <source>
        <dbReference type="PIRNR" id="PIRNR005426"/>
    </source>
</evidence>
<dbReference type="RefSeq" id="WP_289828184.1">
    <property type="nucleotide sequence ID" value="NZ_JAUEDK010000002.1"/>
</dbReference>
<keyword evidence="4 5" id="KW-0560">Oxidoreductase</keyword>
<keyword evidence="8" id="KW-1185">Reference proteome</keyword>
<proteinExistence type="inferred from homology"/>
<comment type="similarity">
    <text evidence="1 5">Belongs to the flavin oxidoreductase frp family.</text>
</comment>
<dbReference type="PANTHER" id="PTHR43425">
    <property type="entry name" value="OXYGEN-INSENSITIVE NADPH NITROREDUCTASE"/>
    <property type="match status" value="1"/>
</dbReference>
<evidence type="ECO:0000256" key="2">
    <source>
        <dbReference type="ARBA" id="ARBA00022630"/>
    </source>
</evidence>
<organism evidence="7 8">
    <name type="scientific">Crenobacter oryzisoli</name>
    <dbReference type="NCBI Taxonomy" id="3056844"/>
    <lineage>
        <taxon>Bacteria</taxon>
        <taxon>Pseudomonadati</taxon>
        <taxon>Pseudomonadota</taxon>
        <taxon>Betaproteobacteria</taxon>
        <taxon>Neisseriales</taxon>
        <taxon>Neisseriaceae</taxon>
        <taxon>Crenobacter</taxon>
    </lineage>
</organism>
<keyword evidence="3 5" id="KW-0288">FMN</keyword>
<name>A0ABT7XIN0_9NEIS</name>
<keyword evidence="2 5" id="KW-0285">Flavoprotein</keyword>
<keyword evidence="5" id="KW-0521">NADP</keyword>
<evidence type="ECO:0000313" key="8">
    <source>
        <dbReference type="Proteomes" id="UP001168540"/>
    </source>
</evidence>
<protein>
    <submittedName>
        <fullName evidence="7">NADPH-dependent oxidoreductase</fullName>
    </submittedName>
</protein>
<dbReference type="SUPFAM" id="SSF55469">
    <property type="entry name" value="FMN-dependent nitroreductase-like"/>
    <property type="match status" value="1"/>
</dbReference>
<dbReference type="Pfam" id="PF00881">
    <property type="entry name" value="Nitroreductase"/>
    <property type="match status" value="1"/>
</dbReference>
<dbReference type="PIRSF" id="PIRSF005426">
    <property type="entry name" value="Frp"/>
    <property type="match status" value="1"/>
</dbReference>
<dbReference type="Proteomes" id="UP001168540">
    <property type="component" value="Unassembled WGS sequence"/>
</dbReference>
<reference evidence="7" key="1">
    <citation type="submission" date="2023-06" db="EMBL/GenBank/DDBJ databases">
        <authorList>
            <person name="Zhang S."/>
        </authorList>
    </citation>
    <scope>NUCLEOTIDE SEQUENCE</scope>
    <source>
        <strain evidence="7">SG2303</strain>
    </source>
</reference>
<dbReference type="PANTHER" id="PTHR43425:SF2">
    <property type="entry name" value="OXYGEN-INSENSITIVE NADPH NITROREDUCTASE"/>
    <property type="match status" value="1"/>
</dbReference>
<gene>
    <name evidence="7" type="ORF">QU481_01935</name>
</gene>
<accession>A0ABT7XIN0</accession>
<evidence type="ECO:0000256" key="4">
    <source>
        <dbReference type="ARBA" id="ARBA00023002"/>
    </source>
</evidence>
<dbReference type="InterPro" id="IPR029479">
    <property type="entry name" value="Nitroreductase"/>
</dbReference>